<organism evidence="1 2">
    <name type="scientific">Kordia aestuariivivens</name>
    <dbReference type="NCBI Taxonomy" id="2759037"/>
    <lineage>
        <taxon>Bacteria</taxon>
        <taxon>Pseudomonadati</taxon>
        <taxon>Bacteroidota</taxon>
        <taxon>Flavobacteriia</taxon>
        <taxon>Flavobacteriales</taxon>
        <taxon>Flavobacteriaceae</taxon>
        <taxon>Kordia</taxon>
    </lineage>
</organism>
<gene>
    <name evidence="1" type="ORF">H2O64_07345</name>
</gene>
<evidence type="ECO:0008006" key="3">
    <source>
        <dbReference type="Google" id="ProtNLM"/>
    </source>
</evidence>
<evidence type="ECO:0000313" key="1">
    <source>
        <dbReference type="EMBL" id="MBC8754482.1"/>
    </source>
</evidence>
<accession>A0ABR7Q7D5</accession>
<dbReference type="RefSeq" id="WP_187561517.1">
    <property type="nucleotide sequence ID" value="NZ_JACGWS010000003.1"/>
</dbReference>
<sequence length="62" mass="6787">MKKQNKNLKLNKSVVSELGAEKVGEIKGGQTGAGTFCYTNQIGCLTGWECPLTWNCPRTHNC</sequence>
<comment type="caution">
    <text evidence="1">The sequence shown here is derived from an EMBL/GenBank/DDBJ whole genome shotgun (WGS) entry which is preliminary data.</text>
</comment>
<evidence type="ECO:0000313" key="2">
    <source>
        <dbReference type="Proteomes" id="UP000619238"/>
    </source>
</evidence>
<keyword evidence="2" id="KW-1185">Reference proteome</keyword>
<reference evidence="1 2" key="1">
    <citation type="submission" date="2020-07" db="EMBL/GenBank/DDBJ databases">
        <title>Description of Kordia aestuariivivens sp. nov., isolated from a tidal flat.</title>
        <authorList>
            <person name="Park S."/>
            <person name="Yoon J.-H."/>
        </authorList>
    </citation>
    <scope>NUCLEOTIDE SEQUENCE [LARGE SCALE GENOMIC DNA]</scope>
    <source>
        <strain evidence="1 2">YSTF-M3</strain>
    </source>
</reference>
<dbReference type="Proteomes" id="UP000619238">
    <property type="component" value="Unassembled WGS sequence"/>
</dbReference>
<dbReference type="EMBL" id="JACGWS010000003">
    <property type="protein sequence ID" value="MBC8754482.1"/>
    <property type="molecule type" value="Genomic_DNA"/>
</dbReference>
<proteinExistence type="predicted"/>
<protein>
    <recommendedName>
        <fullName evidence="3">Bacteriocin</fullName>
    </recommendedName>
</protein>
<name>A0ABR7Q7D5_9FLAO</name>